<organism evidence="2 3">
    <name type="scientific">Alienimonas chondri</name>
    <dbReference type="NCBI Taxonomy" id="2681879"/>
    <lineage>
        <taxon>Bacteria</taxon>
        <taxon>Pseudomonadati</taxon>
        <taxon>Planctomycetota</taxon>
        <taxon>Planctomycetia</taxon>
        <taxon>Planctomycetales</taxon>
        <taxon>Planctomycetaceae</taxon>
        <taxon>Alienimonas</taxon>
    </lineage>
</organism>
<sequence length="260" mass="26704">MLAGAQLVAVLKGIGALLGEPVWADAASLATVTGLGLLGGSLHPIAWAKTLHRTLAGLAGGLVLLEANLLLDIPLGRKLEAGAIALGAAMLAAAHAGRVKEHLTSTDEPADLFVTDAVQRQRDEERGVVTVGLWFGTLFVLLPAAAGVFVMKAQGNPWVWDALGLTAASASLLILGLSARTLAPALGGSIGLAGAAMIIVYSVVHRAEIKLGVGLTAGGAALFVAGLILSVLRDRLSARLATLPRRFAEREGLFAVLDWR</sequence>
<comment type="caution">
    <text evidence="2">The sequence shown here is derived from an EMBL/GenBank/DDBJ whole genome shotgun (WGS) entry which is preliminary data.</text>
</comment>
<keyword evidence="1" id="KW-0812">Transmembrane</keyword>
<dbReference type="Proteomes" id="UP000609651">
    <property type="component" value="Unassembled WGS sequence"/>
</dbReference>
<feature type="transmembrane region" description="Helical" evidence="1">
    <location>
        <begin position="209"/>
        <end position="232"/>
    </location>
</feature>
<evidence type="ECO:0000256" key="1">
    <source>
        <dbReference type="SAM" id="Phobius"/>
    </source>
</evidence>
<name>A0ABX1VIP2_9PLAN</name>
<keyword evidence="1" id="KW-1133">Transmembrane helix</keyword>
<proteinExistence type="predicted"/>
<evidence type="ECO:0000313" key="3">
    <source>
        <dbReference type="Proteomes" id="UP000609651"/>
    </source>
</evidence>
<keyword evidence="1" id="KW-0472">Membrane</keyword>
<reference evidence="2 3" key="1">
    <citation type="journal article" date="2020" name="Syst. Appl. Microbiol.">
        <title>Alienimonas chondri sp. nov., a novel planctomycete isolated from the biofilm of the red alga Chondrus crispus.</title>
        <authorList>
            <person name="Vitorino I."/>
            <person name="Albuquerque L."/>
            <person name="Wiegand S."/>
            <person name="Kallscheuer N."/>
            <person name="da Costa M.S."/>
            <person name="Lobo-da-Cunha A."/>
            <person name="Jogler C."/>
            <person name="Lage O.M."/>
        </authorList>
    </citation>
    <scope>NUCLEOTIDE SEQUENCE [LARGE SCALE GENOMIC DNA]</scope>
    <source>
        <strain evidence="2 3">LzC2</strain>
    </source>
</reference>
<dbReference type="EMBL" id="WTPX01000242">
    <property type="protein sequence ID" value="NNJ27956.1"/>
    <property type="molecule type" value="Genomic_DNA"/>
</dbReference>
<protein>
    <submittedName>
        <fullName evidence="2">Uncharacterized protein</fullName>
    </submittedName>
</protein>
<keyword evidence="3" id="KW-1185">Reference proteome</keyword>
<feature type="transmembrane region" description="Helical" evidence="1">
    <location>
        <begin position="182"/>
        <end position="203"/>
    </location>
</feature>
<gene>
    <name evidence="2" type="ORF">LzC2_40670</name>
</gene>
<accession>A0ABX1VIP2</accession>
<feature type="transmembrane region" description="Helical" evidence="1">
    <location>
        <begin position="128"/>
        <end position="151"/>
    </location>
</feature>
<evidence type="ECO:0000313" key="2">
    <source>
        <dbReference type="EMBL" id="NNJ27956.1"/>
    </source>
</evidence>